<dbReference type="AlphaFoldDB" id="A0A0V0HYP1"/>
<name>A0A0V0HYP1_SOLCH</name>
<accession>A0A0V0HYP1</accession>
<evidence type="ECO:0000313" key="1">
    <source>
        <dbReference type="EMBL" id="JAP25001.1"/>
    </source>
</evidence>
<organism evidence="1">
    <name type="scientific">Solanum chacoense</name>
    <name type="common">Chaco potato</name>
    <dbReference type="NCBI Taxonomy" id="4108"/>
    <lineage>
        <taxon>Eukaryota</taxon>
        <taxon>Viridiplantae</taxon>
        <taxon>Streptophyta</taxon>
        <taxon>Embryophyta</taxon>
        <taxon>Tracheophyta</taxon>
        <taxon>Spermatophyta</taxon>
        <taxon>Magnoliopsida</taxon>
        <taxon>eudicotyledons</taxon>
        <taxon>Gunneridae</taxon>
        <taxon>Pentapetalae</taxon>
        <taxon>asterids</taxon>
        <taxon>lamiids</taxon>
        <taxon>Solanales</taxon>
        <taxon>Solanaceae</taxon>
        <taxon>Solanoideae</taxon>
        <taxon>Solaneae</taxon>
        <taxon>Solanum</taxon>
    </lineage>
</organism>
<reference evidence="1" key="1">
    <citation type="submission" date="2015-12" db="EMBL/GenBank/DDBJ databases">
        <title>Gene expression during late stages of embryo sac development: a critical building block for successful pollen-pistil interactions.</title>
        <authorList>
            <person name="Liu Y."/>
            <person name="Joly V."/>
            <person name="Sabar M."/>
            <person name="Matton D.P."/>
        </authorList>
    </citation>
    <scope>NUCLEOTIDE SEQUENCE</scope>
</reference>
<proteinExistence type="predicted"/>
<dbReference type="EMBL" id="GEDG01013765">
    <property type="protein sequence ID" value="JAP25001.1"/>
    <property type="molecule type" value="Transcribed_RNA"/>
</dbReference>
<protein>
    <submittedName>
        <fullName evidence="1">Putative ovule protein</fullName>
    </submittedName>
</protein>
<sequence length="97" mass="11247">MKIFPQPNIIFHPCGILARVQSTHTFETPSDPPLYLLPKANTTEQGLSHDMRLTHMSRVVFLSLNKSSHGNNLRQLKTRKSYCYFFSVCYVHIVLRK</sequence>